<dbReference type="PANTHER" id="PTHR35814">
    <property type="match status" value="1"/>
</dbReference>
<comment type="subcellular location">
    <subcellularLocation>
        <location evidence="1">Membrane</location>
    </subcellularLocation>
</comment>
<dbReference type="AlphaFoldDB" id="A0AAJ6PB59"/>
<feature type="transmembrane region" description="Helical" evidence="5">
    <location>
        <begin position="145"/>
        <end position="165"/>
    </location>
</feature>
<sequence>MIENSVPISTIFIGVNGLIAFSLSYIAAFERIKTRVWHGESKQDVAAQPDPLANPSPWASMVEQSTQKFVKVQANDNGLLQRKIRAHGNFAEYVPHALLLVLALELMQAQTWLLWLLGSSLTVARIAHAWGLIKTYGPSPGRAFGFFLTWFVYIFGSVACIYYGVVNLIANSN</sequence>
<evidence type="ECO:0000256" key="3">
    <source>
        <dbReference type="ARBA" id="ARBA00022989"/>
    </source>
</evidence>
<dbReference type="GO" id="GO:0016020">
    <property type="term" value="C:membrane"/>
    <property type="evidence" value="ECO:0007669"/>
    <property type="project" value="UniProtKB-SubCell"/>
</dbReference>
<proteinExistence type="predicted"/>
<reference evidence="6 7" key="1">
    <citation type="journal article" date="2023" name="Limnol Oceanogr Lett">
        <title>Environmental adaptations by the intertidal Antarctic cyanobacterium Halotia branconii CENA392 as revealed using long-read genome sequencing.</title>
        <authorList>
            <person name="Dextro R.B."/>
            <person name="Delbaje E."/>
            <person name="Freitas P.N.N."/>
            <person name="Geraldes V."/>
            <person name="Pinto E."/>
            <person name="Long P.F."/>
            <person name="Fiore M.F."/>
        </authorList>
    </citation>
    <scope>NUCLEOTIDE SEQUENCE [LARGE SCALE GENOMIC DNA]</scope>
    <source>
        <strain evidence="6 7">CENA392</strain>
    </source>
</reference>
<evidence type="ECO:0000256" key="4">
    <source>
        <dbReference type="ARBA" id="ARBA00023136"/>
    </source>
</evidence>
<evidence type="ECO:0000313" key="6">
    <source>
        <dbReference type="EMBL" id="WGV27476.1"/>
    </source>
</evidence>
<evidence type="ECO:0000256" key="1">
    <source>
        <dbReference type="ARBA" id="ARBA00004370"/>
    </source>
</evidence>
<evidence type="ECO:0000256" key="2">
    <source>
        <dbReference type="ARBA" id="ARBA00022692"/>
    </source>
</evidence>
<evidence type="ECO:0000313" key="7">
    <source>
        <dbReference type="Proteomes" id="UP001223520"/>
    </source>
</evidence>
<gene>
    <name evidence="6" type="ORF">QI031_08310</name>
</gene>
<dbReference type="SUPFAM" id="SSF161084">
    <property type="entry name" value="MAPEG domain-like"/>
    <property type="match status" value="1"/>
</dbReference>
<dbReference type="InterPro" id="IPR023352">
    <property type="entry name" value="MAPEG-like_dom_sf"/>
</dbReference>
<keyword evidence="3 5" id="KW-1133">Transmembrane helix</keyword>
<dbReference type="Proteomes" id="UP001223520">
    <property type="component" value="Chromosome"/>
</dbReference>
<dbReference type="InterPro" id="IPR001129">
    <property type="entry name" value="Membr-assoc_MAPEG"/>
</dbReference>
<feature type="transmembrane region" description="Helical" evidence="5">
    <location>
        <begin position="6"/>
        <end position="28"/>
    </location>
</feature>
<dbReference type="RefSeq" id="WP_281484715.1">
    <property type="nucleotide sequence ID" value="NZ_CP124543.1"/>
</dbReference>
<keyword evidence="4 5" id="KW-0472">Membrane</keyword>
<dbReference type="KEGG" id="hbq:QI031_08310"/>
<dbReference type="PANTHER" id="PTHR35814:SF1">
    <property type="entry name" value="GLUTATHIONE S-TRANSFERASE-RELATED"/>
    <property type="match status" value="1"/>
</dbReference>
<feature type="transmembrane region" description="Helical" evidence="5">
    <location>
        <begin position="113"/>
        <end position="133"/>
    </location>
</feature>
<dbReference type="Gene3D" id="1.20.120.550">
    <property type="entry name" value="Membrane associated eicosanoid/glutathione metabolism-like domain"/>
    <property type="match status" value="1"/>
</dbReference>
<protein>
    <submittedName>
        <fullName evidence="6">MAPEG family protein</fullName>
    </submittedName>
</protein>
<accession>A0AAJ6PB59</accession>
<keyword evidence="7" id="KW-1185">Reference proteome</keyword>
<evidence type="ECO:0000256" key="5">
    <source>
        <dbReference type="SAM" id="Phobius"/>
    </source>
</evidence>
<dbReference type="EMBL" id="CP124543">
    <property type="protein sequence ID" value="WGV27476.1"/>
    <property type="molecule type" value="Genomic_DNA"/>
</dbReference>
<keyword evidence="2 5" id="KW-0812">Transmembrane</keyword>
<name>A0AAJ6PB59_9CYAN</name>
<organism evidence="6 7">
    <name type="scientific">Halotia branconii CENA392</name>
    <dbReference type="NCBI Taxonomy" id="1539056"/>
    <lineage>
        <taxon>Bacteria</taxon>
        <taxon>Bacillati</taxon>
        <taxon>Cyanobacteriota</taxon>
        <taxon>Cyanophyceae</taxon>
        <taxon>Nostocales</taxon>
        <taxon>Nodulariaceae</taxon>
        <taxon>Halotia</taxon>
    </lineage>
</organism>
<dbReference type="Pfam" id="PF01124">
    <property type="entry name" value="MAPEG"/>
    <property type="match status" value="1"/>
</dbReference>